<organism evidence="2 3">
    <name type="scientific">Globodera pallida</name>
    <name type="common">Potato cyst nematode worm</name>
    <name type="synonym">Heterodera pallida</name>
    <dbReference type="NCBI Taxonomy" id="36090"/>
    <lineage>
        <taxon>Eukaryota</taxon>
        <taxon>Metazoa</taxon>
        <taxon>Ecdysozoa</taxon>
        <taxon>Nematoda</taxon>
        <taxon>Chromadorea</taxon>
        <taxon>Rhabditida</taxon>
        <taxon>Tylenchina</taxon>
        <taxon>Tylenchomorpha</taxon>
        <taxon>Tylenchoidea</taxon>
        <taxon>Heteroderidae</taxon>
        <taxon>Heteroderinae</taxon>
        <taxon>Globodera</taxon>
    </lineage>
</organism>
<keyword evidence="1" id="KW-0732">Signal</keyword>
<dbReference type="AlphaFoldDB" id="A0A183BLD0"/>
<accession>A0A183BLD0</accession>
<keyword evidence="2" id="KW-1185">Reference proteome</keyword>
<dbReference type="WBParaSite" id="GPLIN_000141500">
    <property type="protein sequence ID" value="GPLIN_000141500"/>
    <property type="gene ID" value="GPLIN_000141500"/>
</dbReference>
<evidence type="ECO:0000313" key="3">
    <source>
        <dbReference type="WBParaSite" id="GPLIN_000141500"/>
    </source>
</evidence>
<evidence type="ECO:0000313" key="2">
    <source>
        <dbReference type="Proteomes" id="UP000050741"/>
    </source>
</evidence>
<reference evidence="2" key="2">
    <citation type="submission" date="2014-05" db="EMBL/GenBank/DDBJ databases">
        <title>The genome and life-stage specific transcriptomes of Globodera pallida elucidate key aspects of plant parasitism by a cyst nematode.</title>
        <authorList>
            <person name="Cotton J.A."/>
            <person name="Lilley C.J."/>
            <person name="Jones L.M."/>
            <person name="Kikuchi T."/>
            <person name="Reid A.J."/>
            <person name="Thorpe P."/>
            <person name="Tsai I.J."/>
            <person name="Beasley H."/>
            <person name="Blok V."/>
            <person name="Cock P.J.A."/>
            <person name="Van den Akker S.E."/>
            <person name="Holroyd N."/>
            <person name="Hunt M."/>
            <person name="Mantelin S."/>
            <person name="Naghra H."/>
            <person name="Pain A."/>
            <person name="Palomares-Rius J.E."/>
            <person name="Zarowiecki M."/>
            <person name="Berriman M."/>
            <person name="Jones J.T."/>
            <person name="Urwin P.E."/>
        </authorList>
    </citation>
    <scope>NUCLEOTIDE SEQUENCE [LARGE SCALE GENOMIC DNA]</scope>
    <source>
        <strain evidence="2">Lindley</strain>
    </source>
</reference>
<reference evidence="2" key="1">
    <citation type="submission" date="2013-12" db="EMBL/GenBank/DDBJ databases">
        <authorList>
            <person name="Aslett M."/>
        </authorList>
    </citation>
    <scope>NUCLEOTIDE SEQUENCE [LARGE SCALE GENOMIC DNA]</scope>
    <source>
        <strain evidence="2">Lindley</strain>
    </source>
</reference>
<protein>
    <submittedName>
        <fullName evidence="3">Uncharacterized protein</fullName>
    </submittedName>
</protein>
<feature type="chain" id="PRO_5008146331" evidence="1">
    <location>
        <begin position="22"/>
        <end position="135"/>
    </location>
</feature>
<proteinExistence type="predicted"/>
<reference evidence="3" key="3">
    <citation type="submission" date="2016-06" db="UniProtKB">
        <authorList>
            <consortium name="WormBaseParasite"/>
        </authorList>
    </citation>
    <scope>IDENTIFICATION</scope>
</reference>
<feature type="signal peptide" evidence="1">
    <location>
        <begin position="1"/>
        <end position="21"/>
    </location>
</feature>
<name>A0A183BLD0_GLOPA</name>
<dbReference type="Proteomes" id="UP000050741">
    <property type="component" value="Unassembled WGS sequence"/>
</dbReference>
<sequence length="135" mass="15699">MSSKQKMLLLLKALTAILEDALVCLEGRASFLDDFLFSALPLEHASRLLLLYDRINNNCIWHVRKLRQKWKEFFGRRVNELIKRYHPRLPVEMRAIEKAHLEVNLAAQQEDIDESPNAFDKNANACKSIGESYED</sequence>
<evidence type="ECO:0000256" key="1">
    <source>
        <dbReference type="SAM" id="SignalP"/>
    </source>
</evidence>